<organism evidence="9 10">
    <name type="scientific">Acetobacter fallax</name>
    <dbReference type="NCBI Taxonomy" id="1737473"/>
    <lineage>
        <taxon>Bacteria</taxon>
        <taxon>Pseudomonadati</taxon>
        <taxon>Pseudomonadota</taxon>
        <taxon>Alphaproteobacteria</taxon>
        <taxon>Acetobacterales</taxon>
        <taxon>Acetobacteraceae</taxon>
        <taxon>Acetobacter</taxon>
    </lineage>
</organism>
<feature type="transmembrane region" description="Helical" evidence="8">
    <location>
        <begin position="176"/>
        <end position="209"/>
    </location>
</feature>
<dbReference type="RefSeq" id="WP_173576353.1">
    <property type="nucleotide sequence ID" value="NZ_WOSW01000004.1"/>
</dbReference>
<evidence type="ECO:0000256" key="2">
    <source>
        <dbReference type="ARBA" id="ARBA00022475"/>
    </source>
</evidence>
<feature type="transmembrane region" description="Helical" evidence="8">
    <location>
        <begin position="351"/>
        <end position="371"/>
    </location>
</feature>
<gene>
    <name evidence="9" type="ORF">GOB84_04120</name>
</gene>
<feature type="transmembrane region" description="Helical" evidence="8">
    <location>
        <begin position="272"/>
        <end position="293"/>
    </location>
</feature>
<dbReference type="InterPro" id="IPR050297">
    <property type="entry name" value="LipidA_mod_glycosyltrf_83"/>
</dbReference>
<evidence type="ECO:0000256" key="8">
    <source>
        <dbReference type="SAM" id="Phobius"/>
    </source>
</evidence>
<keyword evidence="3" id="KW-0328">Glycosyltransferase</keyword>
<evidence type="ECO:0008006" key="11">
    <source>
        <dbReference type="Google" id="ProtNLM"/>
    </source>
</evidence>
<dbReference type="Proteomes" id="UP000615326">
    <property type="component" value="Unassembled WGS sequence"/>
</dbReference>
<comment type="subcellular location">
    <subcellularLocation>
        <location evidence="1">Cell membrane</location>
        <topology evidence="1">Multi-pass membrane protein</topology>
    </subcellularLocation>
</comment>
<evidence type="ECO:0000256" key="4">
    <source>
        <dbReference type="ARBA" id="ARBA00022679"/>
    </source>
</evidence>
<proteinExistence type="predicted"/>
<keyword evidence="4" id="KW-0808">Transferase</keyword>
<protein>
    <recommendedName>
        <fullName evidence="11">Glycosyltransferase RgtA/B/C/D-like domain-containing protein</fullName>
    </recommendedName>
</protein>
<keyword evidence="10" id="KW-1185">Reference proteome</keyword>
<keyword evidence="2" id="KW-1003">Cell membrane</keyword>
<comment type="caution">
    <text evidence="9">The sequence shown here is derived from an EMBL/GenBank/DDBJ whole genome shotgun (WGS) entry which is preliminary data.</text>
</comment>
<evidence type="ECO:0000256" key="3">
    <source>
        <dbReference type="ARBA" id="ARBA00022676"/>
    </source>
</evidence>
<feature type="transmembrane region" description="Helical" evidence="8">
    <location>
        <begin position="101"/>
        <end position="126"/>
    </location>
</feature>
<feature type="transmembrane region" description="Helical" evidence="8">
    <location>
        <begin position="221"/>
        <end position="240"/>
    </location>
</feature>
<dbReference type="PANTHER" id="PTHR33908:SF11">
    <property type="entry name" value="MEMBRANE PROTEIN"/>
    <property type="match status" value="1"/>
</dbReference>
<evidence type="ECO:0000256" key="7">
    <source>
        <dbReference type="ARBA" id="ARBA00023136"/>
    </source>
</evidence>
<evidence type="ECO:0000256" key="6">
    <source>
        <dbReference type="ARBA" id="ARBA00022989"/>
    </source>
</evidence>
<feature type="transmembrane region" description="Helical" evidence="8">
    <location>
        <begin position="425"/>
        <end position="446"/>
    </location>
</feature>
<keyword evidence="6 8" id="KW-1133">Transmembrane helix</keyword>
<evidence type="ECO:0000313" key="9">
    <source>
        <dbReference type="EMBL" id="NHO31757.1"/>
    </source>
</evidence>
<feature type="transmembrane region" description="Helical" evidence="8">
    <location>
        <begin position="300"/>
        <end position="320"/>
    </location>
</feature>
<sequence length="585" mass="63296">MIFRPGKTVDHKNGLFFSGIIILLLLTTVVQICLIGMPVTGDEPEYIYRALSFWRTGGFQMPTSEFAKEMPQFQALVASGFTPISGHPVTMSIIASPFTGLFGVAGARGISVLCALTSVVSLAWMLRPVAGPVIALLATAFVMLTFPVLPYTHLFYTELMMMALLAASWTCGRQNSTLPALAGILCALLLPFVHIRAALLSATLVLFALIHLWQRRDRNGLVAGAGLCAIAGGLFLWHQFAFYGHLVAGASASFQPSLNGVFDRLTVQLTEFRHGLLTVNPACLLAFAGLIIGAWKRSSLALQAILLLAVYLPPMIWGTASESWPARFWVPVMPTMAVGMAFWLRSVSGLPARLAGGALVLFAVLNSRILLHHNSKFLENRLGLLTGDEDFPFHDRFDVAGLLPWDSFDFAAFGIDPASALDETLLIRAALFWLALLVAFVLNGLLRAGRFPKLTTWLPALALLPLLLAATMRPVTASAFVVTRQDSVVTLSFNCPAQVRLIRISAPPRPQMIPPGFPAALDITTIRAADGNQETWRAPFAPVAGIPAGEYRTIRLTASGSGANGRWKNAAFTPLATGLRRLRCH</sequence>
<evidence type="ECO:0000313" key="10">
    <source>
        <dbReference type="Proteomes" id="UP000615326"/>
    </source>
</evidence>
<name>A0ABX0KCS0_9PROT</name>
<accession>A0ABX0KCS0</accession>
<dbReference type="EMBL" id="WOSW01000004">
    <property type="protein sequence ID" value="NHO31757.1"/>
    <property type="molecule type" value="Genomic_DNA"/>
</dbReference>
<evidence type="ECO:0000256" key="5">
    <source>
        <dbReference type="ARBA" id="ARBA00022692"/>
    </source>
</evidence>
<dbReference type="PANTHER" id="PTHR33908">
    <property type="entry name" value="MANNOSYLTRANSFERASE YKCB-RELATED"/>
    <property type="match status" value="1"/>
</dbReference>
<keyword evidence="7 8" id="KW-0472">Membrane</keyword>
<evidence type="ECO:0000256" key="1">
    <source>
        <dbReference type="ARBA" id="ARBA00004651"/>
    </source>
</evidence>
<feature type="transmembrane region" description="Helical" evidence="8">
    <location>
        <begin position="133"/>
        <end position="156"/>
    </location>
</feature>
<keyword evidence="5 8" id="KW-0812">Transmembrane</keyword>
<feature type="transmembrane region" description="Helical" evidence="8">
    <location>
        <begin position="14"/>
        <end position="37"/>
    </location>
</feature>
<feature type="transmembrane region" description="Helical" evidence="8">
    <location>
        <begin position="326"/>
        <end position="344"/>
    </location>
</feature>
<reference evidence="9 10" key="1">
    <citation type="journal article" date="2020" name="Int. J. Syst. Evol. Microbiol.">
        <title>Novel acetic acid bacteria from cider fermentations: Acetobacter conturbans sp. nov. and Acetobacter fallax sp. nov.</title>
        <authorList>
            <person name="Sombolestani A.S."/>
            <person name="Cleenwerck I."/>
            <person name="Cnockaert M."/>
            <person name="Borremans W."/>
            <person name="Wieme A.D."/>
            <person name="De Vuyst L."/>
            <person name="Vandamme P."/>
        </authorList>
    </citation>
    <scope>NUCLEOTIDE SEQUENCE [LARGE SCALE GENOMIC DNA]</scope>
    <source>
        <strain evidence="9 10">LMG 1637</strain>
    </source>
</reference>